<proteinExistence type="predicted"/>
<protein>
    <submittedName>
        <fullName evidence="2">Uncharacterized protein</fullName>
    </submittedName>
</protein>
<feature type="transmembrane region" description="Helical" evidence="1">
    <location>
        <begin position="194"/>
        <end position="215"/>
    </location>
</feature>
<reference evidence="2 3" key="1">
    <citation type="submission" date="2021-03" db="EMBL/GenBank/DDBJ databases">
        <title>novel species isolated from a fishpond in China.</title>
        <authorList>
            <person name="Lu H."/>
            <person name="Cai Z."/>
        </authorList>
    </citation>
    <scope>NUCLEOTIDE SEQUENCE [LARGE SCALE GENOMIC DNA]</scope>
    <source>
        <strain evidence="2 3">Y57</strain>
    </source>
</reference>
<evidence type="ECO:0000313" key="2">
    <source>
        <dbReference type="EMBL" id="MBN7818470.1"/>
    </source>
</evidence>
<dbReference type="RefSeq" id="WP_206592294.1">
    <property type="nucleotide sequence ID" value="NZ_JAFKCS010000001.1"/>
</dbReference>
<keyword evidence="1" id="KW-0472">Membrane</keyword>
<feature type="transmembrane region" description="Helical" evidence="1">
    <location>
        <begin position="100"/>
        <end position="122"/>
    </location>
</feature>
<sequence length="230" mass="25632">MSAYDLLGAINSLFIFISVLGVYSQLRKIWGRKRTQRTGDATAILSLNQFTISFLAYFSFFVYGYSLTPVNHYLLWPRLAAAALVVVILYEIFRDRRSRLARFCFCLAIISLVLGIAGFIGLDSIGPRTKLVSTILIVAITLLLAQGYAHQILLIIRSGSTGAVDIRMSQFILMMDISTIAFACSMGVADGWPLLLLACVSGITKLIIMYLFFWVRVSPRALARRETLRG</sequence>
<keyword evidence="3" id="KW-1185">Reference proteome</keyword>
<feature type="transmembrane region" description="Helical" evidence="1">
    <location>
        <begin position="168"/>
        <end position="188"/>
    </location>
</feature>
<dbReference type="Gene3D" id="1.20.1280.290">
    <property type="match status" value="1"/>
</dbReference>
<comment type="caution">
    <text evidence="2">The sequence shown here is derived from an EMBL/GenBank/DDBJ whole genome shotgun (WGS) entry which is preliminary data.</text>
</comment>
<feature type="transmembrane region" description="Helical" evidence="1">
    <location>
        <begin position="44"/>
        <end position="63"/>
    </location>
</feature>
<organism evidence="2 3">
    <name type="scientific">Bowmanella yangjiangensis</name>
    <dbReference type="NCBI Taxonomy" id="2811230"/>
    <lineage>
        <taxon>Bacteria</taxon>
        <taxon>Pseudomonadati</taxon>
        <taxon>Pseudomonadota</taxon>
        <taxon>Gammaproteobacteria</taxon>
        <taxon>Alteromonadales</taxon>
        <taxon>Alteromonadaceae</taxon>
        <taxon>Bowmanella</taxon>
    </lineage>
</organism>
<gene>
    <name evidence="2" type="ORF">J0A65_01265</name>
</gene>
<evidence type="ECO:0000313" key="3">
    <source>
        <dbReference type="Proteomes" id="UP000663992"/>
    </source>
</evidence>
<keyword evidence="1" id="KW-0812">Transmembrane</keyword>
<evidence type="ECO:0000256" key="1">
    <source>
        <dbReference type="SAM" id="Phobius"/>
    </source>
</evidence>
<keyword evidence="1" id="KW-1133">Transmembrane helix</keyword>
<name>A0ABS3CQA8_9ALTE</name>
<feature type="transmembrane region" description="Helical" evidence="1">
    <location>
        <begin position="6"/>
        <end position="23"/>
    </location>
</feature>
<feature type="transmembrane region" description="Helical" evidence="1">
    <location>
        <begin position="134"/>
        <end position="156"/>
    </location>
</feature>
<dbReference type="Proteomes" id="UP000663992">
    <property type="component" value="Unassembled WGS sequence"/>
</dbReference>
<feature type="transmembrane region" description="Helical" evidence="1">
    <location>
        <begin position="75"/>
        <end position="93"/>
    </location>
</feature>
<dbReference type="EMBL" id="JAFKCS010000001">
    <property type="protein sequence ID" value="MBN7818470.1"/>
    <property type="molecule type" value="Genomic_DNA"/>
</dbReference>
<accession>A0ABS3CQA8</accession>